<feature type="compositionally biased region" description="Polar residues" evidence="2">
    <location>
        <begin position="158"/>
        <end position="167"/>
    </location>
</feature>
<feature type="compositionally biased region" description="Polar residues" evidence="2">
    <location>
        <begin position="31"/>
        <end position="47"/>
    </location>
</feature>
<evidence type="ECO:0000313" key="3">
    <source>
        <dbReference type="EMBL" id="CAF9917164.1"/>
    </source>
</evidence>
<feature type="compositionally biased region" description="Low complexity" evidence="2">
    <location>
        <begin position="48"/>
        <end position="64"/>
    </location>
</feature>
<feature type="compositionally biased region" description="Polar residues" evidence="2">
    <location>
        <begin position="606"/>
        <end position="637"/>
    </location>
</feature>
<dbReference type="Proteomes" id="UP000664521">
    <property type="component" value="Unassembled WGS sequence"/>
</dbReference>
<feature type="compositionally biased region" description="Basic and acidic residues" evidence="2">
    <location>
        <begin position="912"/>
        <end position="928"/>
    </location>
</feature>
<feature type="region of interest" description="Disordered" evidence="2">
    <location>
        <begin position="323"/>
        <end position="346"/>
    </location>
</feature>
<feature type="coiled-coil region" evidence="1">
    <location>
        <begin position="230"/>
        <end position="293"/>
    </location>
</feature>
<feature type="compositionally biased region" description="Basic and acidic residues" evidence="2">
    <location>
        <begin position="865"/>
        <end position="889"/>
    </location>
</feature>
<keyword evidence="1" id="KW-0175">Coiled coil</keyword>
<feature type="compositionally biased region" description="Acidic residues" evidence="2">
    <location>
        <begin position="755"/>
        <end position="772"/>
    </location>
</feature>
<dbReference type="EMBL" id="CAJPDS010000019">
    <property type="protein sequence ID" value="CAF9917164.1"/>
    <property type="molecule type" value="Genomic_DNA"/>
</dbReference>
<feature type="compositionally biased region" description="Basic and acidic residues" evidence="2">
    <location>
        <begin position="1056"/>
        <end position="1127"/>
    </location>
</feature>
<feature type="compositionally biased region" description="Low complexity" evidence="2">
    <location>
        <begin position="638"/>
        <end position="649"/>
    </location>
</feature>
<feature type="compositionally biased region" description="Basic and acidic residues" evidence="2">
    <location>
        <begin position="96"/>
        <end position="107"/>
    </location>
</feature>
<comment type="caution">
    <text evidence="3">The sequence shown here is derived from an EMBL/GenBank/DDBJ whole genome shotgun (WGS) entry which is preliminary data.</text>
</comment>
<proteinExistence type="predicted"/>
<dbReference type="AlphaFoldDB" id="A0A8H3F320"/>
<feature type="compositionally biased region" description="Polar residues" evidence="2">
    <location>
        <begin position="206"/>
        <end position="220"/>
    </location>
</feature>
<feature type="compositionally biased region" description="Basic residues" evidence="2">
    <location>
        <begin position="1132"/>
        <end position="1145"/>
    </location>
</feature>
<name>A0A8H3F320_9LECA</name>
<feature type="region of interest" description="Disordered" evidence="2">
    <location>
        <begin position="526"/>
        <end position="1145"/>
    </location>
</feature>
<protein>
    <submittedName>
        <fullName evidence="3">Uncharacterized protein</fullName>
    </submittedName>
</protein>
<reference evidence="3" key="1">
    <citation type="submission" date="2021-03" db="EMBL/GenBank/DDBJ databases">
        <authorList>
            <person name="Tagirdzhanova G."/>
        </authorList>
    </citation>
    <scope>NUCLEOTIDE SEQUENCE</scope>
</reference>
<gene>
    <name evidence="3" type="ORF">HETSPECPRED_003158</name>
</gene>
<feature type="region of interest" description="Disordered" evidence="2">
    <location>
        <begin position="1"/>
        <end position="228"/>
    </location>
</feature>
<feature type="compositionally biased region" description="Basic and acidic residues" evidence="2">
    <location>
        <begin position="821"/>
        <end position="840"/>
    </location>
</feature>
<feature type="compositionally biased region" description="Polar residues" evidence="2">
    <location>
        <begin position="174"/>
        <end position="190"/>
    </location>
</feature>
<feature type="compositionally biased region" description="Polar residues" evidence="2">
    <location>
        <begin position="539"/>
        <end position="593"/>
    </location>
</feature>
<feature type="compositionally biased region" description="Polar residues" evidence="2">
    <location>
        <begin position="956"/>
        <end position="973"/>
    </location>
</feature>
<evidence type="ECO:0000256" key="2">
    <source>
        <dbReference type="SAM" id="MobiDB-lite"/>
    </source>
</evidence>
<organism evidence="3 4">
    <name type="scientific">Heterodermia speciosa</name>
    <dbReference type="NCBI Taxonomy" id="116794"/>
    <lineage>
        <taxon>Eukaryota</taxon>
        <taxon>Fungi</taxon>
        <taxon>Dikarya</taxon>
        <taxon>Ascomycota</taxon>
        <taxon>Pezizomycotina</taxon>
        <taxon>Lecanoromycetes</taxon>
        <taxon>OSLEUM clade</taxon>
        <taxon>Lecanoromycetidae</taxon>
        <taxon>Caliciales</taxon>
        <taxon>Physciaceae</taxon>
        <taxon>Heterodermia</taxon>
    </lineage>
</organism>
<feature type="compositionally biased region" description="Basic and acidic residues" evidence="2">
    <location>
        <begin position="777"/>
        <end position="810"/>
    </location>
</feature>
<evidence type="ECO:0000256" key="1">
    <source>
        <dbReference type="SAM" id="Coils"/>
    </source>
</evidence>
<accession>A0A8H3F320</accession>
<sequence>MNWLSSKLFGTPTTNPPPPPQSSEHAHAQDETQTSDTASGPATSPRGSPSDTESEASSNSSQWSKVSGAGYSERVARKRRSLPRLRTSGPSSPLGPRREDSRSRARDAGSAASKARRAGPPSQPRQGNSRVDARRRAGSASKARRVAFVSEPRHPGSISLSPGTTVSDLAEPRSNPQSANSDALPSTIQEAASEDVLPAAPGVLGGQSQRESSLAEQRTVQHGPELPHEIPEYMKQAEEEQADLREQIREQSRIAQEARHGYDNEIHRRDVEIEELRKKLEEMNSRNESLKAASSVLNYPTTSKENLQRSSSVPSYLLSNDNIQRSTSVPNDPVQKQRPDSMAAGNEQLRTQRVEVETERQPSRIAKEMREMLIEMILLRVEVAELYKEWQSMASLAATALDEASILMSGSLMARCYFYRGVALYRLGFYWEADTTFQESKQYTETPAEQVEVERWLEKAKQAQVAAQSAVSRQSSVFDPIPVKPRTDSIPVMNALAALKDELNFDSDFDSIRGFGSRTPSVQTLLSSAAESPHERQPRSPQMGSPQPTYSPLQRAPNTSRIRSPLIPQSTLPDSLVSEPNNSKPIPSRTASIGMQPFEGHRGSADQLSRQLPSQSRTPSSPLAQQPSQRFSGQGKTPFSPSSPFSPFSPLAPQLSRGFSGQRRTPHSSALPEKWSQRLPGQRKPPSSPLARRMDNGGISNNRKTSESDLFRYSVIRRHASTVDARRQSQLKSIGAGIDAPALRRPSSLSREIEQIELGDEAGLDPIDEVSEASEGSADHLRNDKMPESKDSLQSDLDRLLSESRSDKGGKSAGNPPIPSDFEHGKQLADRLQDLADQRNESMSPGSVDAAEPVSDDEPPFQGGDEQRDNHVISPVRSDHHIEDEKTQEVEENEVLSGAIREPTDRSGLQAELDRNAEYLANLEKDGEAIPQEALEFNGENPEEFSTEPEIGIAEQASTNDRSSGAGDQSKTVTGAPVEKGGPDDLYDVEDDYVAPTPGLTSGVSTPAAETGEDSDVENIHWEVIPRDANASSPPKEPSNVAEGAASQGLGIRIPQKREQETEHSLERMDDAEVPTKLDTEPPLSRIDEEKPKEGAMEESSGKSEARKDEEETNQVREPDESPKSNEGKANNSKKTKKKKKKGKR</sequence>
<evidence type="ECO:0000313" key="4">
    <source>
        <dbReference type="Proteomes" id="UP000664521"/>
    </source>
</evidence>
<keyword evidence="4" id="KW-1185">Reference proteome</keyword>